<dbReference type="SUPFAM" id="SSF53850">
    <property type="entry name" value="Periplasmic binding protein-like II"/>
    <property type="match status" value="1"/>
</dbReference>
<gene>
    <name evidence="7" type="ORF">SADO_07152</name>
</gene>
<dbReference type="EMBL" id="APND01000002">
    <property type="protein sequence ID" value="MES1929013.1"/>
    <property type="molecule type" value="Genomic_DNA"/>
</dbReference>
<evidence type="ECO:0000256" key="4">
    <source>
        <dbReference type="ARBA" id="ARBA00023136"/>
    </source>
</evidence>
<evidence type="ECO:0000256" key="3">
    <source>
        <dbReference type="ARBA" id="ARBA00022475"/>
    </source>
</evidence>
<reference evidence="7 8" key="1">
    <citation type="submission" date="2013-03" db="EMBL/GenBank/DDBJ databases">
        <title>Salinisphaera dokdonensis CL-ES53 Genome Sequencing.</title>
        <authorList>
            <person name="Li C."/>
            <person name="Lai Q."/>
            <person name="Shao Z."/>
        </authorList>
    </citation>
    <scope>NUCLEOTIDE SEQUENCE [LARGE SCALE GENOMIC DNA]</scope>
    <source>
        <strain evidence="7 8">CL-ES53</strain>
    </source>
</reference>
<evidence type="ECO:0000256" key="1">
    <source>
        <dbReference type="ARBA" id="ARBA00004236"/>
    </source>
</evidence>
<name>A0ABV2AZH0_9GAMM</name>
<dbReference type="PANTHER" id="PTHR47737">
    <property type="entry name" value="GLYCINE BETAINE/PROLINE BETAINE TRANSPORT SYSTEM PERMEASE PROTEIN PROW"/>
    <property type="match status" value="1"/>
</dbReference>
<evidence type="ECO:0000313" key="8">
    <source>
        <dbReference type="Proteomes" id="UP001460888"/>
    </source>
</evidence>
<evidence type="ECO:0000256" key="5">
    <source>
        <dbReference type="SAM" id="SignalP"/>
    </source>
</evidence>
<comment type="subcellular location">
    <subcellularLocation>
        <location evidence="1">Cell membrane</location>
    </subcellularLocation>
</comment>
<dbReference type="Proteomes" id="UP001460888">
    <property type="component" value="Unassembled WGS sequence"/>
</dbReference>
<accession>A0ABV2AZH0</accession>
<proteinExistence type="predicted"/>
<keyword evidence="2" id="KW-0813">Transport</keyword>
<dbReference type="InterPro" id="IPR007210">
    <property type="entry name" value="ABC_Gly_betaine_transp_sub-bd"/>
</dbReference>
<feature type="signal peptide" evidence="5">
    <location>
        <begin position="1"/>
        <end position="27"/>
    </location>
</feature>
<dbReference type="CDD" id="cd13639">
    <property type="entry name" value="PBP2_OpuAC_like"/>
    <property type="match status" value="1"/>
</dbReference>
<keyword evidence="3" id="KW-1003">Cell membrane</keyword>
<dbReference type="Gene3D" id="3.40.190.10">
    <property type="entry name" value="Periplasmic binding protein-like II"/>
    <property type="match status" value="1"/>
</dbReference>
<evidence type="ECO:0000259" key="6">
    <source>
        <dbReference type="Pfam" id="PF04069"/>
    </source>
</evidence>
<feature type="chain" id="PRO_5045059925" evidence="5">
    <location>
        <begin position="28"/>
        <end position="291"/>
    </location>
</feature>
<evidence type="ECO:0000313" key="7">
    <source>
        <dbReference type="EMBL" id="MES1929013.1"/>
    </source>
</evidence>
<dbReference type="RefSeq" id="WP_353110503.1">
    <property type="nucleotide sequence ID" value="NZ_APND01000002.1"/>
</dbReference>
<protein>
    <submittedName>
        <fullName evidence="7">Glycine betaine/proline transport system substrate-binding protein</fullName>
    </submittedName>
</protein>
<comment type="caution">
    <text evidence="7">The sequence shown here is derived from an EMBL/GenBank/DDBJ whole genome shotgun (WGS) entry which is preliminary data.</text>
</comment>
<feature type="domain" description="ABC-type glycine betaine transport system substrate-binding" evidence="6">
    <location>
        <begin position="31"/>
        <end position="279"/>
    </location>
</feature>
<keyword evidence="5" id="KW-0732">Signal</keyword>
<keyword evidence="4" id="KW-0472">Membrane</keyword>
<keyword evidence="8" id="KW-1185">Reference proteome</keyword>
<evidence type="ECO:0000256" key="2">
    <source>
        <dbReference type="ARBA" id="ARBA00022448"/>
    </source>
</evidence>
<dbReference type="Gene3D" id="3.40.190.100">
    <property type="entry name" value="Glycine betaine-binding periplasmic protein, domain 2"/>
    <property type="match status" value="1"/>
</dbReference>
<sequence length="291" mass="32297">MTYVASRIAAAALAVLALASLASPAMAANEPITIYTDNYAADEAMSRVARDLIEEHFDTPVELKPVSVGVSFVGTARDDRAMFLAAWLPATHADYMERVKDDVVNLGTIYTGAKLGWVVPDYVPADQLDSIEDLKKPEVAERLNHKIQGISAGAGLMKLSNKVVDDYALDDYRLITASGPAMTAALKRAIENEEWIVVTGWSPHWKWERFDLRYIEDPKGSLGGEEYVDAIANPTLVETEPEITDFIRRMSFELDQINPMLAEAERTSYDEAAQTFIEEHPDLIESWLEGD</sequence>
<dbReference type="Pfam" id="PF04069">
    <property type="entry name" value="OpuAC"/>
    <property type="match status" value="1"/>
</dbReference>
<organism evidence="7 8">
    <name type="scientific">Salinisphaera dokdonensis CL-ES53</name>
    <dbReference type="NCBI Taxonomy" id="1304272"/>
    <lineage>
        <taxon>Bacteria</taxon>
        <taxon>Pseudomonadati</taxon>
        <taxon>Pseudomonadota</taxon>
        <taxon>Gammaproteobacteria</taxon>
        <taxon>Salinisphaerales</taxon>
        <taxon>Salinisphaeraceae</taxon>
        <taxon>Salinisphaera</taxon>
    </lineage>
</organism>
<dbReference type="PANTHER" id="PTHR47737:SF1">
    <property type="entry name" value="GLYCINE BETAINE_PROLINE BETAINE TRANSPORT SYSTEM PERMEASE PROTEIN PROW"/>
    <property type="match status" value="1"/>
</dbReference>